<reference evidence="3 4" key="1">
    <citation type="submission" date="2023-10" db="EMBL/GenBank/DDBJ databases">
        <title>Marimonas sp. nov. isolated from tidal mud flat.</title>
        <authorList>
            <person name="Jaincy N.J."/>
            <person name="Srinivasan S."/>
            <person name="Lee S.-S."/>
        </authorList>
    </citation>
    <scope>NUCLEOTIDE SEQUENCE [LARGE SCALE GENOMIC DNA]</scope>
    <source>
        <strain evidence="3 4">MJ-SS3</strain>
    </source>
</reference>
<dbReference type="InterPro" id="IPR006047">
    <property type="entry name" value="GH13_cat_dom"/>
</dbReference>
<evidence type="ECO:0000313" key="3">
    <source>
        <dbReference type="EMBL" id="MDU8885341.1"/>
    </source>
</evidence>
<keyword evidence="3" id="KW-0378">Hydrolase</keyword>
<dbReference type="RefSeq" id="WP_316661204.1">
    <property type="nucleotide sequence ID" value="NZ_JAWHTF010000001.1"/>
</dbReference>
<dbReference type="CDD" id="cd02860">
    <property type="entry name" value="E_set_Pullulanase"/>
    <property type="match status" value="1"/>
</dbReference>
<organism evidence="3 4">
    <name type="scientific">Gilvirhabdus luticola</name>
    <dbReference type="NCBI Taxonomy" id="3079858"/>
    <lineage>
        <taxon>Bacteria</taxon>
        <taxon>Pseudomonadati</taxon>
        <taxon>Bacteroidota</taxon>
        <taxon>Flavobacteriia</taxon>
        <taxon>Flavobacteriales</taxon>
        <taxon>Flavobacteriaceae</taxon>
        <taxon>Gilvirhabdus</taxon>
    </lineage>
</organism>
<evidence type="ECO:0000313" key="4">
    <source>
        <dbReference type="Proteomes" id="UP001268651"/>
    </source>
</evidence>
<dbReference type="PANTHER" id="PTHR43002">
    <property type="entry name" value="GLYCOGEN DEBRANCHING ENZYME"/>
    <property type="match status" value="1"/>
</dbReference>
<proteinExistence type="inferred from homology"/>
<evidence type="ECO:0000259" key="2">
    <source>
        <dbReference type="SMART" id="SM00642"/>
    </source>
</evidence>
<dbReference type="EMBL" id="JAWHTF010000001">
    <property type="protein sequence ID" value="MDU8885341.1"/>
    <property type="molecule type" value="Genomic_DNA"/>
</dbReference>
<evidence type="ECO:0000256" key="1">
    <source>
        <dbReference type="ARBA" id="ARBA00008061"/>
    </source>
</evidence>
<dbReference type="InterPro" id="IPR013780">
    <property type="entry name" value="Glyco_hydro_b"/>
</dbReference>
<dbReference type="Pfam" id="PF00128">
    <property type="entry name" value="Alpha-amylase"/>
    <property type="match status" value="1"/>
</dbReference>
<sequence length="661" mass="75766">MKKFAKILILCLILNSCKEKQVSYTSYSDYPEPINANLWLDYSKKATEFKIWSPTTESVKLNLYKEGFNGKPFETYEMKVDSEGIWSIKLEGDLNGTYYTYQVKINDSWLEETPGIYAQAVGVNGKRAMVLDLDSTNPDNWENHKGIKLKYPNEAIIYELHIRDVTIHPESGSSMPGKYLGLVEEGTKGPEDIETGIDHIKDLGVTHVHLLPTYDHYSIDETKLDSAQFNWGYDPQNYNVPEGSFSSNPFKAEVRIKEFKEMIKTFHDNGIGVILDVVYNHTGRTENSNFNLENPNYYYRHWEDGNPSDASACGNETSSENAMMRKFIVESVAYWAKEYHLDGFRFDLMGIHDIKTMNQVSKTLKTINPNIIIYGEGWTAGDSPLPVEQRALKQNMKQIPQVLAFSDDIRDGIKGHWEDDENTGFVSGSKDTEESIKFGVVGAIDHPQIDYQKVNYSKASWTNEPWQAISYVSCHDNHTLYDKLKISVKDADENTLIQMDKLANAIVLTSQGTAFIHAGSEMLRTKYGEHNSYNLPDTINRIDWNWKVKHQDVVNYYKNLIKLRKEHPAFRMTSAEKVRKYLEFKTIEDGLVSYQINNGSGDTWKKILVIYNAKNESFNYHLEGTWKLAVLGETFYSEQESKTISNSIEVPKISMAIIYKD</sequence>
<keyword evidence="3" id="KW-0326">Glycosidase</keyword>
<dbReference type="InterPro" id="IPR014756">
    <property type="entry name" value="Ig_E-set"/>
</dbReference>
<dbReference type="SUPFAM" id="SSF51445">
    <property type="entry name" value="(Trans)glycosidases"/>
    <property type="match status" value="1"/>
</dbReference>
<dbReference type="Gene3D" id="3.20.20.80">
    <property type="entry name" value="Glycosidases"/>
    <property type="match status" value="1"/>
</dbReference>
<dbReference type="SUPFAM" id="SSF81296">
    <property type="entry name" value="E set domains"/>
    <property type="match status" value="1"/>
</dbReference>
<dbReference type="InterPro" id="IPR011840">
    <property type="entry name" value="PulA_typeI"/>
</dbReference>
<protein>
    <submittedName>
        <fullName evidence="3">Type I pullulanase</fullName>
        <ecNumber evidence="3">3.2.1.41</ecNumber>
    </submittedName>
</protein>
<dbReference type="InterPro" id="IPR013783">
    <property type="entry name" value="Ig-like_fold"/>
</dbReference>
<comment type="similarity">
    <text evidence="1">Belongs to the glycosyl hydrolase 13 family.</text>
</comment>
<dbReference type="Gene3D" id="2.60.40.10">
    <property type="entry name" value="Immunoglobulins"/>
    <property type="match status" value="1"/>
</dbReference>
<dbReference type="GO" id="GO:0051060">
    <property type="term" value="F:pullulanase activity"/>
    <property type="evidence" value="ECO:0007669"/>
    <property type="project" value="UniProtKB-EC"/>
</dbReference>
<dbReference type="CDD" id="cd11341">
    <property type="entry name" value="AmyAc_Pullulanase_LD-like"/>
    <property type="match status" value="1"/>
</dbReference>
<gene>
    <name evidence="3" type="primary">pulA</name>
    <name evidence="3" type="ORF">RXV94_04150</name>
</gene>
<comment type="caution">
    <text evidence="3">The sequence shown here is derived from an EMBL/GenBank/DDBJ whole genome shotgun (WGS) entry which is preliminary data.</text>
</comment>
<dbReference type="NCBIfam" id="TIGR02104">
    <property type="entry name" value="pulA_typeI"/>
    <property type="match status" value="1"/>
</dbReference>
<name>A0ABU3U4T0_9FLAO</name>
<dbReference type="EC" id="3.2.1.41" evidence="3"/>
<dbReference type="InterPro" id="IPR049117">
    <property type="entry name" value="pulA_all-beta"/>
</dbReference>
<accession>A0ABU3U4T0</accession>
<dbReference type="InterPro" id="IPR017853">
    <property type="entry name" value="GH"/>
</dbReference>
<dbReference type="Gene3D" id="2.60.40.1180">
    <property type="entry name" value="Golgi alpha-mannosidase II"/>
    <property type="match status" value="1"/>
</dbReference>
<dbReference type="InterPro" id="IPR004193">
    <property type="entry name" value="Glyco_hydro_13_N"/>
</dbReference>
<dbReference type="Pfam" id="PF02922">
    <property type="entry name" value="CBM_48"/>
    <property type="match status" value="1"/>
</dbReference>
<dbReference type="Pfam" id="PF21653">
    <property type="entry name" value="pulA_all-beta"/>
    <property type="match status" value="1"/>
</dbReference>
<dbReference type="SMART" id="SM00642">
    <property type="entry name" value="Aamy"/>
    <property type="match status" value="1"/>
</dbReference>
<dbReference type="Proteomes" id="UP001268651">
    <property type="component" value="Unassembled WGS sequence"/>
</dbReference>
<keyword evidence="4" id="KW-1185">Reference proteome</keyword>
<feature type="domain" description="Glycosyl hydrolase family 13 catalytic" evidence="2">
    <location>
        <begin position="166"/>
        <end position="564"/>
    </location>
</feature>